<sequence>MLAERETAFEQRWFPARDGLMLHARDYRPADQDAPGAPIVCLAGLSRNGRDFHQFASLISAHGKRSRRVLALDYRGRGRSGWDENKANYNLAVECEDVLTAMEAFDIARAIFIGTSRGGLILHLLAAAKPELLEAVILNDIGPAIETEGLKEITAYLGRRPEPKDWNDAAGILRATHGSAFPALTQTDWHEMAMAIYTEKDGQIAPDFDPAIAIQLRALDLSQPLPDLWPQFDAFTPTPLLAIRGEHSRLLSVATLNEMARRHPAMRRCTASGQGHAPLLHKPDVYAAIADFLGSL</sequence>
<evidence type="ECO:0000259" key="1">
    <source>
        <dbReference type="Pfam" id="PF00561"/>
    </source>
</evidence>
<dbReference type="InterPro" id="IPR000073">
    <property type="entry name" value="AB_hydrolase_1"/>
</dbReference>
<proteinExistence type="predicted"/>
<keyword evidence="3" id="KW-1185">Reference proteome</keyword>
<dbReference type="Pfam" id="PF00561">
    <property type="entry name" value="Abhydrolase_1"/>
    <property type="match status" value="1"/>
</dbReference>
<dbReference type="PANTHER" id="PTHR43194">
    <property type="entry name" value="HYDROLASE ALPHA/BETA FOLD FAMILY"/>
    <property type="match status" value="1"/>
</dbReference>
<protein>
    <submittedName>
        <fullName evidence="2">Alpha/beta fold hydrolase</fullName>
    </submittedName>
</protein>
<dbReference type="Gene3D" id="3.40.50.1820">
    <property type="entry name" value="alpha/beta hydrolase"/>
    <property type="match status" value="1"/>
</dbReference>
<dbReference type="InterPro" id="IPR050228">
    <property type="entry name" value="Carboxylesterase_BioH"/>
</dbReference>
<accession>A0ABW3YZH5</accession>
<comment type="caution">
    <text evidence="2">The sequence shown here is derived from an EMBL/GenBank/DDBJ whole genome shotgun (WGS) entry which is preliminary data.</text>
</comment>
<organism evidence="2 3">
    <name type="scientific">Mycoplana ramosa</name>
    <name type="common">Mycoplana bullata</name>
    <dbReference type="NCBI Taxonomy" id="40837"/>
    <lineage>
        <taxon>Bacteria</taxon>
        <taxon>Pseudomonadati</taxon>
        <taxon>Pseudomonadota</taxon>
        <taxon>Alphaproteobacteria</taxon>
        <taxon>Hyphomicrobiales</taxon>
        <taxon>Rhizobiaceae</taxon>
        <taxon>Mycoplana</taxon>
    </lineage>
</organism>
<name>A0ABW3YZH5_MYCRA</name>
<dbReference type="RefSeq" id="WP_374840364.1">
    <property type="nucleotide sequence ID" value="NZ_JBHEEW010000015.1"/>
</dbReference>
<evidence type="ECO:0000313" key="2">
    <source>
        <dbReference type="EMBL" id="MFD1329384.1"/>
    </source>
</evidence>
<dbReference type="EMBL" id="JBHTNF010000011">
    <property type="protein sequence ID" value="MFD1329384.1"/>
    <property type="molecule type" value="Genomic_DNA"/>
</dbReference>
<gene>
    <name evidence="2" type="ORF">ACFQ33_15960</name>
</gene>
<dbReference type="Proteomes" id="UP001597173">
    <property type="component" value="Unassembled WGS sequence"/>
</dbReference>
<dbReference type="GO" id="GO:0016787">
    <property type="term" value="F:hydrolase activity"/>
    <property type="evidence" value="ECO:0007669"/>
    <property type="project" value="UniProtKB-KW"/>
</dbReference>
<evidence type="ECO:0000313" key="3">
    <source>
        <dbReference type="Proteomes" id="UP001597173"/>
    </source>
</evidence>
<reference evidence="3" key="1">
    <citation type="journal article" date="2019" name="Int. J. Syst. Evol. Microbiol.">
        <title>The Global Catalogue of Microorganisms (GCM) 10K type strain sequencing project: providing services to taxonomists for standard genome sequencing and annotation.</title>
        <authorList>
            <consortium name="The Broad Institute Genomics Platform"/>
            <consortium name="The Broad Institute Genome Sequencing Center for Infectious Disease"/>
            <person name="Wu L."/>
            <person name="Ma J."/>
        </authorList>
    </citation>
    <scope>NUCLEOTIDE SEQUENCE [LARGE SCALE GENOMIC DNA]</scope>
    <source>
        <strain evidence="3">CCUG 55609</strain>
    </source>
</reference>
<dbReference type="PANTHER" id="PTHR43194:SF2">
    <property type="entry name" value="PEROXISOMAL MEMBRANE PROTEIN LPX1"/>
    <property type="match status" value="1"/>
</dbReference>
<dbReference type="InterPro" id="IPR029058">
    <property type="entry name" value="AB_hydrolase_fold"/>
</dbReference>
<feature type="domain" description="AB hydrolase-1" evidence="1">
    <location>
        <begin position="38"/>
        <end position="282"/>
    </location>
</feature>
<dbReference type="SUPFAM" id="SSF53474">
    <property type="entry name" value="alpha/beta-Hydrolases"/>
    <property type="match status" value="1"/>
</dbReference>
<keyword evidence="2" id="KW-0378">Hydrolase</keyword>